<reference evidence="1 2" key="1">
    <citation type="submission" date="2017-10" db="EMBL/GenBank/DDBJ databases">
        <title>Extensive intraspecific genome diversity in a model arbuscular mycorrhizal fungus.</title>
        <authorList>
            <person name="Chen E.C.H."/>
            <person name="Morin E."/>
            <person name="Baudet D."/>
            <person name="Noel J."/>
            <person name="Ndikumana S."/>
            <person name="Charron P."/>
            <person name="St-Onge C."/>
            <person name="Giorgi J."/>
            <person name="Grigoriev I.V."/>
            <person name="Roux C."/>
            <person name="Martin F.M."/>
            <person name="Corradi N."/>
        </authorList>
    </citation>
    <scope>NUCLEOTIDE SEQUENCE [LARGE SCALE GENOMIC DNA]</scope>
    <source>
        <strain evidence="1 2">A1</strain>
    </source>
</reference>
<reference evidence="1 2" key="2">
    <citation type="submission" date="2017-10" db="EMBL/GenBank/DDBJ databases">
        <title>Genome analyses suggest a sexual origin of heterokaryosis in a supposedly ancient asexual fungus.</title>
        <authorList>
            <person name="Corradi N."/>
            <person name="Sedzielewska K."/>
            <person name="Noel J."/>
            <person name="Charron P."/>
            <person name="Farinelli L."/>
            <person name="Marton T."/>
            <person name="Kruger M."/>
            <person name="Pelin A."/>
            <person name="Brachmann A."/>
            <person name="Corradi N."/>
        </authorList>
    </citation>
    <scope>NUCLEOTIDE SEQUENCE [LARGE SCALE GENOMIC DNA]</scope>
    <source>
        <strain evidence="1 2">A1</strain>
    </source>
</reference>
<dbReference type="EMBL" id="LLXH01004008">
    <property type="protein sequence ID" value="PKC53637.1"/>
    <property type="molecule type" value="Genomic_DNA"/>
</dbReference>
<protein>
    <submittedName>
        <fullName evidence="1">Uncharacterized protein</fullName>
    </submittedName>
</protein>
<comment type="caution">
    <text evidence="1">The sequence shown here is derived from an EMBL/GenBank/DDBJ whole genome shotgun (WGS) entry which is preliminary data.</text>
</comment>
<proteinExistence type="predicted"/>
<organism evidence="1 2">
    <name type="scientific">Rhizophagus irregularis</name>
    <dbReference type="NCBI Taxonomy" id="588596"/>
    <lineage>
        <taxon>Eukaryota</taxon>
        <taxon>Fungi</taxon>
        <taxon>Fungi incertae sedis</taxon>
        <taxon>Mucoromycota</taxon>
        <taxon>Glomeromycotina</taxon>
        <taxon>Glomeromycetes</taxon>
        <taxon>Glomerales</taxon>
        <taxon>Glomeraceae</taxon>
        <taxon>Rhizophagus</taxon>
    </lineage>
</organism>
<dbReference type="VEuPathDB" id="FungiDB:RhiirA1_478889"/>
<dbReference type="AlphaFoldDB" id="A0A2N0QRE9"/>
<evidence type="ECO:0000313" key="2">
    <source>
        <dbReference type="Proteomes" id="UP000232688"/>
    </source>
</evidence>
<gene>
    <name evidence="1" type="ORF">RhiirA1_478889</name>
</gene>
<dbReference type="Proteomes" id="UP000232688">
    <property type="component" value="Unassembled WGS sequence"/>
</dbReference>
<accession>A0A2N0QRE9</accession>
<sequence length="73" mass="8619">MGAVILLVVQCPSISRDLRESQSKESQFISRLLMHWNWNRGRVVLFDIRQDMNNDRGDKVTTFVANHINYFHN</sequence>
<evidence type="ECO:0000313" key="1">
    <source>
        <dbReference type="EMBL" id="PKC53637.1"/>
    </source>
</evidence>
<name>A0A2N0QRE9_9GLOM</name>